<keyword evidence="3 8" id="KW-0418">Kinase</keyword>
<dbReference type="PROSITE" id="PS50011">
    <property type="entry name" value="PROTEIN_KINASE_DOM"/>
    <property type="match status" value="1"/>
</dbReference>
<keyword evidence="6" id="KW-0472">Membrane</keyword>
<feature type="transmembrane region" description="Helical" evidence="6">
    <location>
        <begin position="391"/>
        <end position="413"/>
    </location>
</feature>
<dbReference type="PANTHER" id="PTHR43289">
    <property type="entry name" value="MITOGEN-ACTIVATED PROTEIN KINASE KINASE KINASE 20-RELATED"/>
    <property type="match status" value="1"/>
</dbReference>
<dbReference type="GO" id="GO:0005524">
    <property type="term" value="F:ATP binding"/>
    <property type="evidence" value="ECO:0007669"/>
    <property type="project" value="UniProtKB-KW"/>
</dbReference>
<keyword evidence="6" id="KW-1133">Transmembrane helix</keyword>
<proteinExistence type="predicted"/>
<evidence type="ECO:0000256" key="5">
    <source>
        <dbReference type="SAM" id="MobiDB-lite"/>
    </source>
</evidence>
<evidence type="ECO:0000256" key="4">
    <source>
        <dbReference type="ARBA" id="ARBA00022840"/>
    </source>
</evidence>
<dbReference type="STRING" id="471852.Tcur_0303"/>
<dbReference type="Gene3D" id="1.10.510.10">
    <property type="entry name" value="Transferase(Phosphotransferase) domain 1"/>
    <property type="match status" value="1"/>
</dbReference>
<feature type="domain" description="Protein kinase" evidence="7">
    <location>
        <begin position="18"/>
        <end position="278"/>
    </location>
</feature>
<evidence type="ECO:0000259" key="7">
    <source>
        <dbReference type="PROSITE" id="PS50011"/>
    </source>
</evidence>
<dbReference type="CDD" id="cd14014">
    <property type="entry name" value="STKc_PknB_like"/>
    <property type="match status" value="1"/>
</dbReference>
<dbReference type="Pfam" id="PF00069">
    <property type="entry name" value="Pkinase"/>
    <property type="match status" value="1"/>
</dbReference>
<evidence type="ECO:0000256" key="3">
    <source>
        <dbReference type="ARBA" id="ARBA00022777"/>
    </source>
</evidence>
<protein>
    <submittedName>
        <fullName evidence="8">Serine/threonine protein kinase</fullName>
    </submittedName>
</protein>
<dbReference type="AlphaFoldDB" id="D1A1I5"/>
<dbReference type="RefSeq" id="WP_012850691.1">
    <property type="nucleotide sequence ID" value="NC_013510.1"/>
</dbReference>
<reference evidence="8 9" key="1">
    <citation type="journal article" date="2011" name="Stand. Genomic Sci.">
        <title>Complete genome sequence of Thermomonospora curvata type strain (B9).</title>
        <authorList>
            <person name="Chertkov O."/>
            <person name="Sikorski J."/>
            <person name="Nolan M."/>
            <person name="Lapidus A."/>
            <person name="Lucas S."/>
            <person name="Del Rio T.G."/>
            <person name="Tice H."/>
            <person name="Cheng J.F."/>
            <person name="Goodwin L."/>
            <person name="Pitluck S."/>
            <person name="Liolios K."/>
            <person name="Ivanova N."/>
            <person name="Mavromatis K."/>
            <person name="Mikhailova N."/>
            <person name="Ovchinnikova G."/>
            <person name="Pati A."/>
            <person name="Chen A."/>
            <person name="Palaniappan K."/>
            <person name="Djao O.D."/>
            <person name="Land M."/>
            <person name="Hauser L."/>
            <person name="Chang Y.J."/>
            <person name="Jeffries C.D."/>
            <person name="Brettin T."/>
            <person name="Han C."/>
            <person name="Detter J.C."/>
            <person name="Rohde M."/>
            <person name="Goker M."/>
            <person name="Woyke T."/>
            <person name="Bristow J."/>
            <person name="Eisen J.A."/>
            <person name="Markowitz V."/>
            <person name="Hugenholtz P."/>
            <person name="Klenk H.P."/>
            <person name="Kyrpides N.C."/>
        </authorList>
    </citation>
    <scope>NUCLEOTIDE SEQUENCE [LARGE SCALE GENOMIC DNA]</scope>
    <source>
        <strain evidence="9">ATCC 19995 / DSM 43183 / JCM 3096 / KCTC 9072 / NBRC 15933 / NCIMB 10081 / Henssen B9</strain>
    </source>
</reference>
<sequence>MPQARPLDPNDPERIGGHRLLGRIGQGAQGVVFLGRGPGGGRLAVKLLHARLGGDPLAHARLLRELEALTRIDTCCTAAVRQVGIADERPYLVGEYVAGPSLQELVAAEGPRGRGMLERLAVGTAAALAAVHRAGLVHLAFKPADVLLGADGPRVTDYGIVRALRAGGLTPPPGTPAYLAPEQLDGAEAGPAADVFAWGAVMLFAACGRAPFGEGPAPEVMRRILHEEPPLEELPPSLRGIVAGALAKDPAARPTARQVLDWLLGQESMVAGMPQPMIAEARELAAERPPRPGPVVAAAEPWPQNPVPGFDDPVEAPTQIVTPSGEAPAPRSAQAETAVYPQLGAFGERTATAQQSAPPWPEEAWQTPAPAQMSRPEPPPARSPSRANRPLGVLVSLAVGVLAGAAIIVLVLWPQLRDSSGKTGGSAGASRPAADNRPVTSVPEAFEGTWQGTAINQRRNATFPIRVTFRGGETTARAVYPRNCVCTLTLTRGTGVRLEMSLRPNPGCKTVTPGEVVVTRKPGGGLDYAWAKPGTSLSYRADLTRQ</sequence>
<dbReference type="SUPFAM" id="SSF56112">
    <property type="entry name" value="Protein kinase-like (PK-like)"/>
    <property type="match status" value="1"/>
</dbReference>
<feature type="region of interest" description="Disordered" evidence="5">
    <location>
        <begin position="350"/>
        <end position="386"/>
    </location>
</feature>
<dbReference type="GO" id="GO:0004674">
    <property type="term" value="F:protein serine/threonine kinase activity"/>
    <property type="evidence" value="ECO:0007669"/>
    <property type="project" value="UniProtKB-KW"/>
</dbReference>
<keyword evidence="2" id="KW-0547">Nucleotide-binding</keyword>
<name>D1A1I5_THECD</name>
<organism evidence="8 9">
    <name type="scientific">Thermomonospora curvata (strain ATCC 19995 / DSM 43183 / JCM 3096 / KCTC 9072 / NBRC 15933 / NCIMB 10081 / Henssen B9)</name>
    <dbReference type="NCBI Taxonomy" id="471852"/>
    <lineage>
        <taxon>Bacteria</taxon>
        <taxon>Bacillati</taxon>
        <taxon>Actinomycetota</taxon>
        <taxon>Actinomycetes</taxon>
        <taxon>Streptosporangiales</taxon>
        <taxon>Thermomonosporaceae</taxon>
        <taxon>Thermomonospora</taxon>
    </lineage>
</organism>
<dbReference type="InterPro" id="IPR011009">
    <property type="entry name" value="Kinase-like_dom_sf"/>
</dbReference>
<keyword evidence="4" id="KW-0067">ATP-binding</keyword>
<dbReference type="PANTHER" id="PTHR43289:SF34">
    <property type="entry name" value="SERINE_THREONINE-PROTEIN KINASE YBDM-RELATED"/>
    <property type="match status" value="1"/>
</dbReference>
<evidence type="ECO:0000313" key="9">
    <source>
        <dbReference type="Proteomes" id="UP000001918"/>
    </source>
</evidence>
<evidence type="ECO:0000313" key="8">
    <source>
        <dbReference type="EMBL" id="ACY95907.1"/>
    </source>
</evidence>
<dbReference type="HOGENOM" id="CLU_000288_135_1_11"/>
<gene>
    <name evidence="8" type="ordered locus">Tcur_0303</name>
</gene>
<dbReference type="InterPro" id="IPR000719">
    <property type="entry name" value="Prot_kinase_dom"/>
</dbReference>
<evidence type="ECO:0000256" key="2">
    <source>
        <dbReference type="ARBA" id="ARBA00022741"/>
    </source>
</evidence>
<accession>D1A1I5</accession>
<keyword evidence="9" id="KW-1185">Reference proteome</keyword>
<dbReference type="Proteomes" id="UP000001918">
    <property type="component" value="Chromosome"/>
</dbReference>
<dbReference type="KEGG" id="tcu:Tcur_0303"/>
<keyword evidence="6" id="KW-0812">Transmembrane</keyword>
<evidence type="ECO:0000256" key="1">
    <source>
        <dbReference type="ARBA" id="ARBA00022679"/>
    </source>
</evidence>
<dbReference type="eggNOG" id="COG0515">
    <property type="taxonomic scope" value="Bacteria"/>
</dbReference>
<feature type="region of interest" description="Disordered" evidence="5">
    <location>
        <begin position="419"/>
        <end position="440"/>
    </location>
</feature>
<evidence type="ECO:0000256" key="6">
    <source>
        <dbReference type="SAM" id="Phobius"/>
    </source>
</evidence>
<keyword evidence="8" id="KW-0723">Serine/threonine-protein kinase</keyword>
<keyword evidence="1" id="KW-0808">Transferase</keyword>
<dbReference type="EMBL" id="CP001738">
    <property type="protein sequence ID" value="ACY95907.1"/>
    <property type="molecule type" value="Genomic_DNA"/>
</dbReference>
<dbReference type="Gene3D" id="3.30.200.20">
    <property type="entry name" value="Phosphorylase Kinase, domain 1"/>
    <property type="match status" value="1"/>
</dbReference>